<dbReference type="eggNOG" id="ENOG502TCH8">
    <property type="taxonomic scope" value="Eukaryota"/>
</dbReference>
<dbReference type="AlphaFoldDB" id="B4LQV2"/>
<dbReference type="EMBL" id="CH940649">
    <property type="protein sequence ID" value="EDW63486.1"/>
    <property type="molecule type" value="Genomic_DNA"/>
</dbReference>
<feature type="chain" id="PRO_5002812985" evidence="1">
    <location>
        <begin position="22"/>
        <end position="187"/>
    </location>
</feature>
<dbReference type="SMR" id="B4LQV2"/>
<organism evidence="2 3">
    <name type="scientific">Drosophila virilis</name>
    <name type="common">Fruit fly</name>
    <dbReference type="NCBI Taxonomy" id="7244"/>
    <lineage>
        <taxon>Eukaryota</taxon>
        <taxon>Metazoa</taxon>
        <taxon>Ecdysozoa</taxon>
        <taxon>Arthropoda</taxon>
        <taxon>Hexapoda</taxon>
        <taxon>Insecta</taxon>
        <taxon>Pterygota</taxon>
        <taxon>Neoptera</taxon>
        <taxon>Endopterygota</taxon>
        <taxon>Diptera</taxon>
        <taxon>Brachycera</taxon>
        <taxon>Muscomorpha</taxon>
        <taxon>Ephydroidea</taxon>
        <taxon>Drosophilidae</taxon>
        <taxon>Drosophila</taxon>
    </lineage>
</organism>
<protein>
    <submittedName>
        <fullName evidence="2">Uncharacterized protein</fullName>
    </submittedName>
</protein>
<dbReference type="STRING" id="7244.B4LQV2"/>
<dbReference type="SMART" id="SM00696">
    <property type="entry name" value="DM9"/>
    <property type="match status" value="2"/>
</dbReference>
<keyword evidence="3" id="KW-1185">Reference proteome</keyword>
<dbReference type="HOGENOM" id="CLU_112596_0_0_1"/>
<feature type="signal peptide" evidence="1">
    <location>
        <begin position="1"/>
        <end position="21"/>
    </location>
</feature>
<dbReference type="PANTHER" id="PTHR31649:SF10">
    <property type="entry name" value="IP19903P-RELATED"/>
    <property type="match status" value="1"/>
</dbReference>
<evidence type="ECO:0000313" key="2">
    <source>
        <dbReference type="EMBL" id="EDW63486.1"/>
    </source>
</evidence>
<evidence type="ECO:0000313" key="3">
    <source>
        <dbReference type="Proteomes" id="UP000008792"/>
    </source>
</evidence>
<dbReference type="InParanoid" id="B4LQV2"/>
<dbReference type="OMA" id="NFATITY"/>
<proteinExistence type="predicted"/>
<dbReference type="KEGG" id="dvi:6628713"/>
<evidence type="ECO:0000256" key="1">
    <source>
        <dbReference type="SAM" id="SignalP"/>
    </source>
</evidence>
<dbReference type="InterPro" id="IPR006616">
    <property type="entry name" value="DM9_repeat"/>
</dbReference>
<dbReference type="PANTHER" id="PTHR31649">
    <property type="entry name" value="AGAP009604-PA"/>
    <property type="match status" value="1"/>
</dbReference>
<dbReference type="OrthoDB" id="2142040at2759"/>
<gene>
    <name evidence="2" type="primary">Dvir\GJ12817</name>
    <name evidence="2" type="ORF">Dvir_GJ12817</name>
</gene>
<dbReference type="PhylomeDB" id="B4LQV2"/>
<sequence length="187" mass="21245">MYSKLITCALIFAQLLGTIYCGVYDNTDRWLLSDKSKNFPDNAVLGGIDSYGYDNYVARVPYASSIVPARVRSETGYATFNTQAVANQATSYELLVANETVSYHWVRSYDGFRERNAVSVGTSDLNERVYVCRARTDGGIFIGTLYLAQKVCFIRYENFPMRQISKYEVLVRQVTPAVWMPFDNQIN</sequence>
<dbReference type="Pfam" id="PF11901">
    <property type="entry name" value="DM9"/>
    <property type="match status" value="1"/>
</dbReference>
<reference evidence="2 3" key="1">
    <citation type="journal article" date="2007" name="Nature">
        <title>Evolution of genes and genomes on the Drosophila phylogeny.</title>
        <authorList>
            <consortium name="Drosophila 12 Genomes Consortium"/>
            <person name="Clark A.G."/>
            <person name="Eisen M.B."/>
            <person name="Smith D.R."/>
            <person name="Bergman C.M."/>
            <person name="Oliver B."/>
            <person name="Markow T.A."/>
            <person name="Kaufman T.C."/>
            <person name="Kellis M."/>
            <person name="Gelbart W."/>
            <person name="Iyer V.N."/>
            <person name="Pollard D.A."/>
            <person name="Sackton T.B."/>
            <person name="Larracuente A.M."/>
            <person name="Singh N.D."/>
            <person name="Abad J.P."/>
            <person name="Abt D.N."/>
            <person name="Adryan B."/>
            <person name="Aguade M."/>
            <person name="Akashi H."/>
            <person name="Anderson W.W."/>
            <person name="Aquadro C.F."/>
            <person name="Ardell D.H."/>
            <person name="Arguello R."/>
            <person name="Artieri C.G."/>
            <person name="Barbash D.A."/>
            <person name="Barker D."/>
            <person name="Barsanti P."/>
            <person name="Batterham P."/>
            <person name="Batzoglou S."/>
            <person name="Begun D."/>
            <person name="Bhutkar A."/>
            <person name="Blanco E."/>
            <person name="Bosak S.A."/>
            <person name="Bradley R.K."/>
            <person name="Brand A.D."/>
            <person name="Brent M.R."/>
            <person name="Brooks A.N."/>
            <person name="Brown R.H."/>
            <person name="Butlin R.K."/>
            <person name="Caggese C."/>
            <person name="Calvi B.R."/>
            <person name="Bernardo de Carvalho A."/>
            <person name="Caspi A."/>
            <person name="Castrezana S."/>
            <person name="Celniker S.E."/>
            <person name="Chang J.L."/>
            <person name="Chapple C."/>
            <person name="Chatterji S."/>
            <person name="Chinwalla A."/>
            <person name="Civetta A."/>
            <person name="Clifton S.W."/>
            <person name="Comeron J.M."/>
            <person name="Costello J.C."/>
            <person name="Coyne J.A."/>
            <person name="Daub J."/>
            <person name="David R.G."/>
            <person name="Delcher A.L."/>
            <person name="Delehaunty K."/>
            <person name="Do C.B."/>
            <person name="Ebling H."/>
            <person name="Edwards K."/>
            <person name="Eickbush T."/>
            <person name="Evans J.D."/>
            <person name="Filipski A."/>
            <person name="Findeiss S."/>
            <person name="Freyhult E."/>
            <person name="Fulton L."/>
            <person name="Fulton R."/>
            <person name="Garcia A.C."/>
            <person name="Gardiner A."/>
            <person name="Garfield D.A."/>
            <person name="Garvin B.E."/>
            <person name="Gibson G."/>
            <person name="Gilbert D."/>
            <person name="Gnerre S."/>
            <person name="Godfrey J."/>
            <person name="Good R."/>
            <person name="Gotea V."/>
            <person name="Gravely B."/>
            <person name="Greenberg A.J."/>
            <person name="Griffiths-Jones S."/>
            <person name="Gross S."/>
            <person name="Guigo R."/>
            <person name="Gustafson E.A."/>
            <person name="Haerty W."/>
            <person name="Hahn M.W."/>
            <person name="Halligan D.L."/>
            <person name="Halpern A.L."/>
            <person name="Halter G.M."/>
            <person name="Han M.V."/>
            <person name="Heger A."/>
            <person name="Hillier L."/>
            <person name="Hinrichs A.S."/>
            <person name="Holmes I."/>
            <person name="Hoskins R.A."/>
            <person name="Hubisz M.J."/>
            <person name="Hultmark D."/>
            <person name="Huntley M.A."/>
            <person name="Jaffe D.B."/>
            <person name="Jagadeeshan S."/>
            <person name="Jeck W.R."/>
            <person name="Johnson J."/>
            <person name="Jones C.D."/>
            <person name="Jordan W.C."/>
            <person name="Karpen G.H."/>
            <person name="Kataoka E."/>
            <person name="Keightley P.D."/>
            <person name="Kheradpour P."/>
            <person name="Kirkness E.F."/>
            <person name="Koerich L.B."/>
            <person name="Kristiansen K."/>
            <person name="Kudrna D."/>
            <person name="Kulathinal R.J."/>
            <person name="Kumar S."/>
            <person name="Kwok R."/>
            <person name="Lander E."/>
            <person name="Langley C.H."/>
            <person name="Lapoint R."/>
            <person name="Lazzaro B.P."/>
            <person name="Lee S.J."/>
            <person name="Levesque L."/>
            <person name="Li R."/>
            <person name="Lin C.F."/>
            <person name="Lin M.F."/>
            <person name="Lindblad-Toh K."/>
            <person name="Llopart A."/>
            <person name="Long M."/>
            <person name="Low L."/>
            <person name="Lozovsky E."/>
            <person name="Lu J."/>
            <person name="Luo M."/>
            <person name="Machado C.A."/>
            <person name="Makalowski W."/>
            <person name="Marzo M."/>
            <person name="Matsuda M."/>
            <person name="Matzkin L."/>
            <person name="McAllister B."/>
            <person name="McBride C.S."/>
            <person name="McKernan B."/>
            <person name="McKernan K."/>
            <person name="Mendez-Lago M."/>
            <person name="Minx P."/>
            <person name="Mollenhauer M.U."/>
            <person name="Montooth K."/>
            <person name="Mount S.M."/>
            <person name="Mu X."/>
            <person name="Myers E."/>
            <person name="Negre B."/>
            <person name="Newfeld S."/>
            <person name="Nielsen R."/>
            <person name="Noor M.A."/>
            <person name="O'Grady P."/>
            <person name="Pachter L."/>
            <person name="Papaceit M."/>
            <person name="Parisi M.J."/>
            <person name="Parisi M."/>
            <person name="Parts L."/>
            <person name="Pedersen J.S."/>
            <person name="Pesole G."/>
            <person name="Phillippy A.M."/>
            <person name="Ponting C.P."/>
            <person name="Pop M."/>
            <person name="Porcelli D."/>
            <person name="Powell J.R."/>
            <person name="Prohaska S."/>
            <person name="Pruitt K."/>
            <person name="Puig M."/>
            <person name="Quesneville H."/>
            <person name="Ram K.R."/>
            <person name="Rand D."/>
            <person name="Rasmussen M.D."/>
            <person name="Reed L.K."/>
            <person name="Reenan R."/>
            <person name="Reily A."/>
            <person name="Remington K.A."/>
            <person name="Rieger T.T."/>
            <person name="Ritchie M.G."/>
            <person name="Robin C."/>
            <person name="Rogers Y.H."/>
            <person name="Rohde C."/>
            <person name="Rozas J."/>
            <person name="Rubenfield M.J."/>
            <person name="Ruiz A."/>
            <person name="Russo S."/>
            <person name="Salzberg S.L."/>
            <person name="Sanchez-Gracia A."/>
            <person name="Saranga D.J."/>
            <person name="Sato H."/>
            <person name="Schaeffer S.W."/>
            <person name="Schatz M.C."/>
            <person name="Schlenke T."/>
            <person name="Schwartz R."/>
            <person name="Segarra C."/>
            <person name="Singh R.S."/>
            <person name="Sirot L."/>
            <person name="Sirota M."/>
            <person name="Sisneros N.B."/>
            <person name="Smith C.D."/>
            <person name="Smith T.F."/>
            <person name="Spieth J."/>
            <person name="Stage D.E."/>
            <person name="Stark A."/>
            <person name="Stephan W."/>
            <person name="Strausberg R.L."/>
            <person name="Strempel S."/>
            <person name="Sturgill D."/>
            <person name="Sutton G."/>
            <person name="Sutton G.G."/>
            <person name="Tao W."/>
            <person name="Teichmann S."/>
            <person name="Tobari Y.N."/>
            <person name="Tomimura Y."/>
            <person name="Tsolas J.M."/>
            <person name="Valente V.L."/>
            <person name="Venter E."/>
            <person name="Venter J.C."/>
            <person name="Vicario S."/>
            <person name="Vieira F.G."/>
            <person name="Vilella A.J."/>
            <person name="Villasante A."/>
            <person name="Walenz B."/>
            <person name="Wang J."/>
            <person name="Wasserman M."/>
            <person name="Watts T."/>
            <person name="Wilson D."/>
            <person name="Wilson R.K."/>
            <person name="Wing R.A."/>
            <person name="Wolfner M.F."/>
            <person name="Wong A."/>
            <person name="Wong G.K."/>
            <person name="Wu C.I."/>
            <person name="Wu G."/>
            <person name="Yamamoto D."/>
            <person name="Yang H.P."/>
            <person name="Yang S.P."/>
            <person name="Yorke J.A."/>
            <person name="Yoshida K."/>
            <person name="Zdobnov E."/>
            <person name="Zhang P."/>
            <person name="Zhang Y."/>
            <person name="Zimin A.V."/>
            <person name="Baldwin J."/>
            <person name="Abdouelleil A."/>
            <person name="Abdulkadir J."/>
            <person name="Abebe A."/>
            <person name="Abera B."/>
            <person name="Abreu J."/>
            <person name="Acer S.C."/>
            <person name="Aftuck L."/>
            <person name="Alexander A."/>
            <person name="An P."/>
            <person name="Anderson E."/>
            <person name="Anderson S."/>
            <person name="Arachi H."/>
            <person name="Azer M."/>
            <person name="Bachantsang P."/>
            <person name="Barry A."/>
            <person name="Bayul T."/>
            <person name="Berlin A."/>
            <person name="Bessette D."/>
            <person name="Bloom T."/>
            <person name="Blye J."/>
            <person name="Boguslavskiy L."/>
            <person name="Bonnet C."/>
            <person name="Boukhgalter B."/>
            <person name="Bourzgui I."/>
            <person name="Brown A."/>
            <person name="Cahill P."/>
            <person name="Channer S."/>
            <person name="Cheshatsang Y."/>
            <person name="Chuda L."/>
            <person name="Citroen M."/>
            <person name="Collymore A."/>
            <person name="Cooke P."/>
            <person name="Costello M."/>
            <person name="D'Aco K."/>
            <person name="Daza R."/>
            <person name="De Haan G."/>
            <person name="DeGray S."/>
            <person name="DeMaso C."/>
            <person name="Dhargay N."/>
            <person name="Dooley K."/>
            <person name="Dooley E."/>
            <person name="Doricent M."/>
            <person name="Dorje P."/>
            <person name="Dorjee K."/>
            <person name="Dupes A."/>
            <person name="Elong R."/>
            <person name="Falk J."/>
            <person name="Farina A."/>
            <person name="Faro S."/>
            <person name="Ferguson D."/>
            <person name="Fisher S."/>
            <person name="Foley C.D."/>
            <person name="Franke A."/>
            <person name="Friedrich D."/>
            <person name="Gadbois L."/>
            <person name="Gearin G."/>
            <person name="Gearin C.R."/>
            <person name="Giannoukos G."/>
            <person name="Goode T."/>
            <person name="Graham J."/>
            <person name="Grandbois E."/>
            <person name="Grewal S."/>
            <person name="Gyaltsen K."/>
            <person name="Hafez N."/>
            <person name="Hagos B."/>
            <person name="Hall J."/>
            <person name="Henson C."/>
            <person name="Hollinger A."/>
            <person name="Honan T."/>
            <person name="Huard M.D."/>
            <person name="Hughes L."/>
            <person name="Hurhula B."/>
            <person name="Husby M.E."/>
            <person name="Kamat A."/>
            <person name="Kanga B."/>
            <person name="Kashin S."/>
            <person name="Khazanovich D."/>
            <person name="Kisner P."/>
            <person name="Lance K."/>
            <person name="Lara M."/>
            <person name="Lee W."/>
            <person name="Lennon N."/>
            <person name="Letendre F."/>
            <person name="LeVine R."/>
            <person name="Lipovsky A."/>
            <person name="Liu X."/>
            <person name="Liu J."/>
            <person name="Liu S."/>
            <person name="Lokyitsang T."/>
            <person name="Lokyitsang Y."/>
            <person name="Lubonja R."/>
            <person name="Lui A."/>
            <person name="MacDonald P."/>
            <person name="Magnisalis V."/>
            <person name="Maru K."/>
            <person name="Matthews C."/>
            <person name="McCusker W."/>
            <person name="McDonough S."/>
            <person name="Mehta T."/>
            <person name="Meldrim J."/>
            <person name="Meneus L."/>
            <person name="Mihai O."/>
            <person name="Mihalev A."/>
            <person name="Mihova T."/>
            <person name="Mittelman R."/>
            <person name="Mlenga V."/>
            <person name="Montmayeur A."/>
            <person name="Mulrain L."/>
            <person name="Navidi A."/>
            <person name="Naylor J."/>
            <person name="Negash T."/>
            <person name="Nguyen T."/>
            <person name="Nguyen N."/>
            <person name="Nicol R."/>
            <person name="Norbu C."/>
            <person name="Norbu N."/>
            <person name="Novod N."/>
            <person name="O'Neill B."/>
            <person name="Osman S."/>
            <person name="Markiewicz E."/>
            <person name="Oyono O.L."/>
            <person name="Patti C."/>
            <person name="Phunkhang P."/>
            <person name="Pierre F."/>
            <person name="Priest M."/>
            <person name="Raghuraman S."/>
            <person name="Rege F."/>
            <person name="Reyes R."/>
            <person name="Rise C."/>
            <person name="Rogov P."/>
            <person name="Ross K."/>
            <person name="Ryan E."/>
            <person name="Settipalli S."/>
            <person name="Shea T."/>
            <person name="Sherpa N."/>
            <person name="Shi L."/>
            <person name="Shih D."/>
            <person name="Sparrow T."/>
            <person name="Spaulding J."/>
            <person name="Stalker J."/>
            <person name="Stange-Thomann N."/>
            <person name="Stavropoulos S."/>
            <person name="Stone C."/>
            <person name="Strader C."/>
            <person name="Tesfaye S."/>
            <person name="Thomson T."/>
            <person name="Thoulutsang Y."/>
            <person name="Thoulutsang D."/>
            <person name="Topham K."/>
            <person name="Topping I."/>
            <person name="Tsamla T."/>
            <person name="Vassiliev H."/>
            <person name="Vo A."/>
            <person name="Wangchuk T."/>
            <person name="Wangdi T."/>
            <person name="Weiand M."/>
            <person name="Wilkinson J."/>
            <person name="Wilson A."/>
            <person name="Yadav S."/>
            <person name="Young G."/>
            <person name="Yu Q."/>
            <person name="Zembek L."/>
            <person name="Zhong D."/>
            <person name="Zimmer A."/>
            <person name="Zwirko Z."/>
            <person name="Jaffe D.B."/>
            <person name="Alvarez P."/>
            <person name="Brockman W."/>
            <person name="Butler J."/>
            <person name="Chin C."/>
            <person name="Gnerre S."/>
            <person name="Grabherr M."/>
            <person name="Kleber M."/>
            <person name="Mauceli E."/>
            <person name="MacCallum I."/>
        </authorList>
    </citation>
    <scope>NUCLEOTIDE SEQUENCE [LARGE SCALE GENOMIC DNA]</scope>
    <source>
        <strain evidence="3">Tucson 15010-1051.87</strain>
    </source>
</reference>
<accession>B4LQV2</accession>
<dbReference type="Proteomes" id="UP000008792">
    <property type="component" value="Unassembled WGS sequence"/>
</dbReference>
<keyword evidence="1" id="KW-0732">Signal</keyword>
<name>B4LQV2_DROVI</name>